<protein>
    <recommendedName>
        <fullName evidence="4">Protein-L-isoaspartate O-methyltransferase</fullName>
        <ecNumber evidence="3">2.1.1.77</ecNumber>
    </recommendedName>
    <alternativeName>
        <fullName evidence="11">L-isoaspartyl protein carboxyl methyltransferase</fullName>
    </alternativeName>
    <alternativeName>
        <fullName evidence="9">Protein L-isoaspartyl methyltransferase</fullName>
    </alternativeName>
    <alternativeName>
        <fullName evidence="10">Protein-beta-aspartate methyltransferase</fullName>
    </alternativeName>
</protein>
<proteinExistence type="inferred from homology"/>
<keyword evidence="13" id="KW-1185">Reference proteome</keyword>
<evidence type="ECO:0000256" key="8">
    <source>
        <dbReference type="ARBA" id="ARBA00022691"/>
    </source>
</evidence>
<dbReference type="PANTHER" id="PTHR11579:SF0">
    <property type="entry name" value="PROTEIN-L-ISOASPARTATE(D-ASPARTATE) O-METHYLTRANSFERASE"/>
    <property type="match status" value="1"/>
</dbReference>
<comment type="subcellular location">
    <subcellularLocation>
        <location evidence="1">Cytoplasm</location>
    </subcellularLocation>
</comment>
<evidence type="ECO:0000256" key="6">
    <source>
        <dbReference type="ARBA" id="ARBA00022603"/>
    </source>
</evidence>
<dbReference type="Pfam" id="PF01135">
    <property type="entry name" value="PCMT"/>
    <property type="match status" value="1"/>
</dbReference>
<dbReference type="GO" id="GO:0008168">
    <property type="term" value="F:methyltransferase activity"/>
    <property type="evidence" value="ECO:0007669"/>
    <property type="project" value="UniProtKB-KW"/>
</dbReference>
<evidence type="ECO:0000256" key="2">
    <source>
        <dbReference type="ARBA" id="ARBA00005369"/>
    </source>
</evidence>
<dbReference type="EC" id="2.1.1.77" evidence="3"/>
<evidence type="ECO:0000313" key="12">
    <source>
        <dbReference type="EMBL" id="MDA2809336.1"/>
    </source>
</evidence>
<evidence type="ECO:0000256" key="1">
    <source>
        <dbReference type="ARBA" id="ARBA00004496"/>
    </source>
</evidence>
<dbReference type="InterPro" id="IPR000682">
    <property type="entry name" value="PCMT"/>
</dbReference>
<dbReference type="EMBL" id="JAQFWQ010000003">
    <property type="protein sequence ID" value="MDA2809336.1"/>
    <property type="molecule type" value="Genomic_DNA"/>
</dbReference>
<gene>
    <name evidence="12" type="ORF">O4J56_01680</name>
</gene>
<comment type="similarity">
    <text evidence="2">Belongs to the methyltransferase superfamily. L-isoaspartyl/D-aspartyl protein methyltransferase family.</text>
</comment>
<name>A0ABT4TXC4_9ACTN</name>
<sequence>MNAAPGARIARALTSKGEVLDPAWHRAVLAVDRSAFIPETVWIRTTRQGRTVFAPYPRTDADVSRWIHQDYALMTQVDDGEPAGPDGTGIVPTSSISQPSLVAAMLQALDTADRDRVLEVGTGTGYNLALLCERLGDDRVVSIEVDPGVAERARRTLAELGYKPTIITGDGAAGVPDHGPFDHVLATVGAKQVPPAWLEQVRPGGRIVTPWGPGYTSAALLRLVVGEDGAARGRMLRDAAFMWLRDQRRAVDSWRDHIDEAAPGTAAGETALNPRTVSDPDPGWGVVLGHLVPGLVAHVAEAADDATDAVGEATVRLYDRAGSWATAEYTPAGPPYETLAGGARDLWAEVAAARAAWERAGRPGRDRLGVTVHPDGRQDLWLDTPDRVLTA</sequence>
<evidence type="ECO:0000256" key="11">
    <source>
        <dbReference type="ARBA" id="ARBA00031350"/>
    </source>
</evidence>
<accession>A0ABT4TXC4</accession>
<dbReference type="Gene3D" id="3.40.50.150">
    <property type="entry name" value="Vaccinia Virus protein VP39"/>
    <property type="match status" value="1"/>
</dbReference>
<keyword evidence="8" id="KW-0949">S-adenosyl-L-methionine</keyword>
<dbReference type="InterPro" id="IPR029063">
    <property type="entry name" value="SAM-dependent_MTases_sf"/>
</dbReference>
<evidence type="ECO:0000256" key="7">
    <source>
        <dbReference type="ARBA" id="ARBA00022679"/>
    </source>
</evidence>
<dbReference type="RefSeq" id="WP_270683243.1">
    <property type="nucleotide sequence ID" value="NZ_JAQFWQ010000003.1"/>
</dbReference>
<dbReference type="PANTHER" id="PTHR11579">
    <property type="entry name" value="PROTEIN-L-ISOASPARTATE O-METHYLTRANSFERASE"/>
    <property type="match status" value="1"/>
</dbReference>
<dbReference type="SUPFAM" id="SSF53335">
    <property type="entry name" value="S-adenosyl-L-methionine-dependent methyltransferases"/>
    <property type="match status" value="1"/>
</dbReference>
<evidence type="ECO:0000256" key="10">
    <source>
        <dbReference type="ARBA" id="ARBA00031323"/>
    </source>
</evidence>
<evidence type="ECO:0000256" key="9">
    <source>
        <dbReference type="ARBA" id="ARBA00030757"/>
    </source>
</evidence>
<dbReference type="Proteomes" id="UP001527866">
    <property type="component" value="Unassembled WGS sequence"/>
</dbReference>
<evidence type="ECO:0000256" key="4">
    <source>
        <dbReference type="ARBA" id="ARBA00013346"/>
    </source>
</evidence>
<dbReference type="CDD" id="cd02440">
    <property type="entry name" value="AdoMet_MTases"/>
    <property type="match status" value="1"/>
</dbReference>
<keyword evidence="5" id="KW-0963">Cytoplasm</keyword>
<evidence type="ECO:0000256" key="3">
    <source>
        <dbReference type="ARBA" id="ARBA00011890"/>
    </source>
</evidence>
<dbReference type="GO" id="GO:0032259">
    <property type="term" value="P:methylation"/>
    <property type="evidence" value="ECO:0007669"/>
    <property type="project" value="UniProtKB-KW"/>
</dbReference>
<keyword evidence="6 12" id="KW-0489">Methyltransferase</keyword>
<comment type="caution">
    <text evidence="12">The sequence shown here is derived from an EMBL/GenBank/DDBJ whole genome shotgun (WGS) entry which is preliminary data.</text>
</comment>
<keyword evidence="7" id="KW-0808">Transferase</keyword>
<organism evidence="12 13">
    <name type="scientific">Nocardiopsis endophytica</name>
    <dbReference type="NCBI Taxonomy" id="3018445"/>
    <lineage>
        <taxon>Bacteria</taxon>
        <taxon>Bacillati</taxon>
        <taxon>Actinomycetota</taxon>
        <taxon>Actinomycetes</taxon>
        <taxon>Streptosporangiales</taxon>
        <taxon>Nocardiopsidaceae</taxon>
        <taxon>Nocardiopsis</taxon>
    </lineage>
</organism>
<evidence type="ECO:0000256" key="5">
    <source>
        <dbReference type="ARBA" id="ARBA00022490"/>
    </source>
</evidence>
<evidence type="ECO:0000313" key="13">
    <source>
        <dbReference type="Proteomes" id="UP001527866"/>
    </source>
</evidence>
<reference evidence="12 13" key="1">
    <citation type="submission" date="2023-01" db="EMBL/GenBank/DDBJ databases">
        <title>Draft genome sequence of Nocardiopsis sp. RSe5-2 isolated from halophytes.</title>
        <authorList>
            <person name="Duangmal K."/>
            <person name="Chantavorakit T."/>
        </authorList>
    </citation>
    <scope>NUCLEOTIDE SEQUENCE [LARGE SCALE GENOMIC DNA]</scope>
    <source>
        <strain evidence="12 13">RSe5-2</strain>
    </source>
</reference>